<proteinExistence type="predicted"/>
<organism evidence="1 2">
    <name type="scientific">Hymenobacter nivis</name>
    <dbReference type="NCBI Taxonomy" id="1850093"/>
    <lineage>
        <taxon>Bacteria</taxon>
        <taxon>Pseudomonadati</taxon>
        <taxon>Bacteroidota</taxon>
        <taxon>Cytophagia</taxon>
        <taxon>Cytophagales</taxon>
        <taxon>Hymenobacteraceae</taxon>
        <taxon>Hymenobacter</taxon>
    </lineage>
</organism>
<dbReference type="AlphaFoldDB" id="A0A2Z3GH02"/>
<evidence type="ECO:0000313" key="2">
    <source>
        <dbReference type="Proteomes" id="UP000245999"/>
    </source>
</evidence>
<dbReference type="EMBL" id="CP029145">
    <property type="protein sequence ID" value="AWM32238.1"/>
    <property type="molecule type" value="Genomic_DNA"/>
</dbReference>
<accession>A0A2Z3GH02</accession>
<protein>
    <recommendedName>
        <fullName evidence="3">Transposase IS4-like domain-containing protein</fullName>
    </recommendedName>
</protein>
<gene>
    <name evidence="1" type="ORF">DDQ68_05185</name>
</gene>
<sequence length="129" mass="14179">MDGTWGGAQVTALAAGEYLLLLGTATVAFGGQFYRKRWAVEPCLQNLKRRGFAWRATHLQGRDRLKKPVGLAGRAHAFWVRAGALLHGKVPSITRQNHGYQKAGFSRRGRPALRECLRPGNRNAAESGL</sequence>
<evidence type="ECO:0000313" key="1">
    <source>
        <dbReference type="EMBL" id="AWM32238.1"/>
    </source>
</evidence>
<dbReference type="OrthoDB" id="882324at2"/>
<name>A0A2Z3GH02_9BACT</name>
<keyword evidence="2" id="KW-1185">Reference proteome</keyword>
<evidence type="ECO:0008006" key="3">
    <source>
        <dbReference type="Google" id="ProtNLM"/>
    </source>
</evidence>
<dbReference type="KEGG" id="hnv:DDQ68_05185"/>
<dbReference type="Proteomes" id="UP000245999">
    <property type="component" value="Chromosome"/>
</dbReference>
<reference evidence="2" key="1">
    <citation type="submission" date="2018-04" db="EMBL/GenBank/DDBJ databases">
        <title>Complete genome of Antarctic heterotrophic bacterium Hymenobacter nivis.</title>
        <authorList>
            <person name="Terashima M."/>
        </authorList>
    </citation>
    <scope>NUCLEOTIDE SEQUENCE [LARGE SCALE GENOMIC DNA]</scope>
    <source>
        <strain evidence="2">NBRC 111535</strain>
    </source>
</reference>